<evidence type="ECO:0000256" key="3">
    <source>
        <dbReference type="ARBA" id="ARBA00023004"/>
    </source>
</evidence>
<sequence>MQNKHLTNEGLLPWLIGPTSADEFWSEYWDKKLLLRKRNDPAYFNNFITVADFDKLLSFIHVPHTNFDMAKAAAPISKDKFCTGSRVDMNKVLKLHKDGATIILRAIHLWSEPLEKLRLSFESIFKFPAQINVYLTPPENQSTPPHWDTHDLFILQLEGSKNWKIFDAAYEAPLKDQDFVPGIHPVGPLQGEYMLEAGDVMYIPRGTIHEPQSTTYSIHAAIGIKVLRWADVFNKYIDLYSKTHVDLRKTLPIHAMKHPGDMTDLISAFKDMFIKTDENLMQESVAEIIDELMVSKKTNAAGGLLAVAKPDILTRDTIVQHNNGVVWRINADHQKVYLEWNAQSISLPVRYKPVADFIVENPVFKIEDIPHQMSDHEKIAIVDTLVVEGFLRLMEKQ</sequence>
<evidence type="ECO:0000256" key="2">
    <source>
        <dbReference type="ARBA" id="ARBA00022723"/>
    </source>
</evidence>
<protein>
    <submittedName>
        <fullName evidence="5">Cupin superfamily protein</fullName>
    </submittedName>
</protein>
<dbReference type="PANTHER" id="PTHR13096:SF8">
    <property type="entry name" value="RIBOSOMAL OXYGENASE 1"/>
    <property type="match status" value="1"/>
</dbReference>
<dbReference type="EMBL" id="PYAW01000003">
    <property type="protein sequence ID" value="PSL46304.1"/>
    <property type="molecule type" value="Genomic_DNA"/>
</dbReference>
<evidence type="ECO:0000313" key="6">
    <source>
        <dbReference type="Proteomes" id="UP000240971"/>
    </source>
</evidence>
<feature type="domain" description="JmjC" evidence="4">
    <location>
        <begin position="108"/>
        <end position="241"/>
    </location>
</feature>
<dbReference type="InterPro" id="IPR003347">
    <property type="entry name" value="JmjC_dom"/>
</dbReference>
<name>A0A2P8HJB2_CHINA</name>
<keyword evidence="6" id="KW-1185">Reference proteome</keyword>
<reference evidence="5 6" key="1">
    <citation type="submission" date="2018-03" db="EMBL/GenBank/DDBJ databases">
        <title>Genomic Encyclopedia of Archaeal and Bacterial Type Strains, Phase II (KMG-II): from individual species to whole genera.</title>
        <authorList>
            <person name="Goeker M."/>
        </authorList>
    </citation>
    <scope>NUCLEOTIDE SEQUENCE [LARGE SCALE GENOMIC DNA]</scope>
    <source>
        <strain evidence="5 6">DSM 24859</strain>
    </source>
</reference>
<comment type="caution">
    <text evidence="5">The sequence shown here is derived from an EMBL/GenBank/DDBJ whole genome shotgun (WGS) entry which is preliminary data.</text>
</comment>
<proteinExistence type="predicted"/>
<dbReference type="RefSeq" id="WP_106529094.1">
    <property type="nucleotide sequence ID" value="NZ_PYAW01000003.1"/>
</dbReference>
<dbReference type="PROSITE" id="PS51184">
    <property type="entry name" value="JMJC"/>
    <property type="match status" value="1"/>
</dbReference>
<dbReference type="AlphaFoldDB" id="A0A2P8HJB2"/>
<dbReference type="InterPro" id="IPR039994">
    <property type="entry name" value="NO66-like"/>
</dbReference>
<accession>A0A2P8HJB2</accession>
<dbReference type="GO" id="GO:0046872">
    <property type="term" value="F:metal ion binding"/>
    <property type="evidence" value="ECO:0007669"/>
    <property type="project" value="UniProtKB-KW"/>
</dbReference>
<organism evidence="5 6">
    <name type="scientific">Chitinophaga niastensis</name>
    <dbReference type="NCBI Taxonomy" id="536980"/>
    <lineage>
        <taxon>Bacteria</taxon>
        <taxon>Pseudomonadati</taxon>
        <taxon>Bacteroidota</taxon>
        <taxon>Chitinophagia</taxon>
        <taxon>Chitinophagales</taxon>
        <taxon>Chitinophagaceae</taxon>
        <taxon>Chitinophaga</taxon>
    </lineage>
</organism>
<dbReference type="Proteomes" id="UP000240971">
    <property type="component" value="Unassembled WGS sequence"/>
</dbReference>
<dbReference type="PANTHER" id="PTHR13096">
    <property type="entry name" value="MINA53 MYC INDUCED NUCLEAR ANTIGEN"/>
    <property type="match status" value="1"/>
</dbReference>
<evidence type="ECO:0000313" key="5">
    <source>
        <dbReference type="EMBL" id="PSL46304.1"/>
    </source>
</evidence>
<dbReference type="Pfam" id="PF08007">
    <property type="entry name" value="JmjC_2"/>
    <property type="match status" value="1"/>
</dbReference>
<dbReference type="SUPFAM" id="SSF51197">
    <property type="entry name" value="Clavaminate synthase-like"/>
    <property type="match status" value="1"/>
</dbReference>
<dbReference type="Gene3D" id="2.60.120.650">
    <property type="entry name" value="Cupin"/>
    <property type="match status" value="1"/>
</dbReference>
<comment type="cofactor">
    <cofactor evidence="1">
        <name>Fe(2+)</name>
        <dbReference type="ChEBI" id="CHEBI:29033"/>
    </cofactor>
</comment>
<gene>
    <name evidence="5" type="ORF">CLV51_103282</name>
</gene>
<evidence type="ECO:0000259" key="4">
    <source>
        <dbReference type="PROSITE" id="PS51184"/>
    </source>
</evidence>
<keyword evidence="2" id="KW-0479">Metal-binding</keyword>
<evidence type="ECO:0000256" key="1">
    <source>
        <dbReference type="ARBA" id="ARBA00001954"/>
    </source>
</evidence>
<keyword evidence="3" id="KW-0408">Iron</keyword>
<dbReference type="OrthoDB" id="9764016at2"/>